<name>A0AAV9ZWV0_9AGAR</name>
<organism evidence="2 3">
    <name type="scientific">Favolaschia claudopus</name>
    <dbReference type="NCBI Taxonomy" id="2862362"/>
    <lineage>
        <taxon>Eukaryota</taxon>
        <taxon>Fungi</taxon>
        <taxon>Dikarya</taxon>
        <taxon>Basidiomycota</taxon>
        <taxon>Agaricomycotina</taxon>
        <taxon>Agaricomycetes</taxon>
        <taxon>Agaricomycetidae</taxon>
        <taxon>Agaricales</taxon>
        <taxon>Marasmiineae</taxon>
        <taxon>Mycenaceae</taxon>
        <taxon>Favolaschia</taxon>
    </lineage>
</organism>
<gene>
    <name evidence="2" type="ORF">R3P38DRAFT_3425666</name>
</gene>
<accession>A0AAV9ZWV0</accession>
<feature type="region of interest" description="Disordered" evidence="1">
    <location>
        <begin position="1"/>
        <end position="42"/>
    </location>
</feature>
<protein>
    <submittedName>
        <fullName evidence="2">Uncharacterized protein</fullName>
    </submittedName>
</protein>
<sequence>MELLVAEHSDDGELEGPGDDWPQSSASWALSRPPALGDAPPEFRNSSELITHWLHTISSSSTSDCKLQADAGNPDKIYEFALRVGAGVGVAANQALSRIYWGKLLGCEQSSEKQIAFAHAQLIMFTGVATEDGNAGPALKRDDRLHSILEAGEHAELAAKAGFGDAPNLLKLARVLHDETISTHVNL</sequence>
<comment type="caution">
    <text evidence="2">The sequence shown here is derived from an EMBL/GenBank/DDBJ whole genome shotgun (WGS) entry which is preliminary data.</text>
</comment>
<keyword evidence="3" id="KW-1185">Reference proteome</keyword>
<dbReference type="EMBL" id="JAWWNJ010000102">
    <property type="protein sequence ID" value="KAK6995565.1"/>
    <property type="molecule type" value="Genomic_DNA"/>
</dbReference>
<evidence type="ECO:0000256" key="1">
    <source>
        <dbReference type="SAM" id="MobiDB-lite"/>
    </source>
</evidence>
<dbReference type="Proteomes" id="UP001362999">
    <property type="component" value="Unassembled WGS sequence"/>
</dbReference>
<proteinExistence type="predicted"/>
<evidence type="ECO:0000313" key="2">
    <source>
        <dbReference type="EMBL" id="KAK6995565.1"/>
    </source>
</evidence>
<evidence type="ECO:0000313" key="3">
    <source>
        <dbReference type="Proteomes" id="UP001362999"/>
    </source>
</evidence>
<feature type="compositionally biased region" description="Basic and acidic residues" evidence="1">
    <location>
        <begin position="1"/>
        <end position="11"/>
    </location>
</feature>
<dbReference type="AlphaFoldDB" id="A0AAV9ZWV0"/>
<reference evidence="2 3" key="1">
    <citation type="journal article" date="2024" name="J Genomics">
        <title>Draft genome sequencing and assembly of Favolaschia claudopus CIRM-BRFM 2984 isolated from oak limbs.</title>
        <authorList>
            <person name="Navarro D."/>
            <person name="Drula E."/>
            <person name="Chaduli D."/>
            <person name="Cazenave R."/>
            <person name="Ahrendt S."/>
            <person name="Wang J."/>
            <person name="Lipzen A."/>
            <person name="Daum C."/>
            <person name="Barry K."/>
            <person name="Grigoriev I.V."/>
            <person name="Favel A."/>
            <person name="Rosso M.N."/>
            <person name="Martin F."/>
        </authorList>
    </citation>
    <scope>NUCLEOTIDE SEQUENCE [LARGE SCALE GENOMIC DNA]</scope>
    <source>
        <strain evidence="2 3">CIRM-BRFM 2984</strain>
    </source>
</reference>